<dbReference type="InParanoid" id="I1CH60"/>
<keyword evidence="2" id="KW-1185">Reference proteome</keyword>
<evidence type="ECO:0000313" key="1">
    <source>
        <dbReference type="EMBL" id="EIE87790.1"/>
    </source>
</evidence>
<sequence>MYDKIYKEQLSAAARKAGSNERTARNMLKKYEDDDEYKRCDDTH</sequence>
<proteinExistence type="predicted"/>
<dbReference type="OrthoDB" id="2369075at2759"/>
<accession>I1CH60</accession>
<dbReference type="EMBL" id="CH476741">
    <property type="protein sequence ID" value="EIE87790.1"/>
    <property type="molecule type" value="Genomic_DNA"/>
</dbReference>
<protein>
    <submittedName>
        <fullName evidence="1">Uncharacterized protein</fullName>
    </submittedName>
</protein>
<dbReference type="AlphaFoldDB" id="I1CH60"/>
<gene>
    <name evidence="1" type="ORF">RO3G_12501</name>
</gene>
<evidence type="ECO:0000313" key="2">
    <source>
        <dbReference type="Proteomes" id="UP000009138"/>
    </source>
</evidence>
<name>I1CH60_RHIO9</name>
<organism evidence="1 2">
    <name type="scientific">Rhizopus delemar (strain RA 99-880 / ATCC MYA-4621 / FGSC 9543 / NRRL 43880)</name>
    <name type="common">Mucormycosis agent</name>
    <name type="synonym">Rhizopus arrhizus var. delemar</name>
    <dbReference type="NCBI Taxonomy" id="246409"/>
    <lineage>
        <taxon>Eukaryota</taxon>
        <taxon>Fungi</taxon>
        <taxon>Fungi incertae sedis</taxon>
        <taxon>Mucoromycota</taxon>
        <taxon>Mucoromycotina</taxon>
        <taxon>Mucoromycetes</taxon>
        <taxon>Mucorales</taxon>
        <taxon>Mucorineae</taxon>
        <taxon>Rhizopodaceae</taxon>
        <taxon>Rhizopus</taxon>
    </lineage>
</organism>
<dbReference type="RefSeq" id="XP_067523186.1">
    <property type="nucleotide sequence ID" value="XM_067667085.1"/>
</dbReference>
<dbReference type="GeneID" id="93619466"/>
<dbReference type="VEuPathDB" id="FungiDB:RO3G_12501"/>
<dbReference type="Proteomes" id="UP000009138">
    <property type="component" value="Unassembled WGS sequence"/>
</dbReference>
<reference evidence="1 2" key="1">
    <citation type="journal article" date="2009" name="PLoS Genet.">
        <title>Genomic analysis of the basal lineage fungus Rhizopus oryzae reveals a whole-genome duplication.</title>
        <authorList>
            <person name="Ma L.-J."/>
            <person name="Ibrahim A.S."/>
            <person name="Skory C."/>
            <person name="Grabherr M.G."/>
            <person name="Burger G."/>
            <person name="Butler M."/>
            <person name="Elias M."/>
            <person name="Idnurm A."/>
            <person name="Lang B.F."/>
            <person name="Sone T."/>
            <person name="Abe A."/>
            <person name="Calvo S.E."/>
            <person name="Corrochano L.M."/>
            <person name="Engels R."/>
            <person name="Fu J."/>
            <person name="Hansberg W."/>
            <person name="Kim J.-M."/>
            <person name="Kodira C.D."/>
            <person name="Koehrsen M.J."/>
            <person name="Liu B."/>
            <person name="Miranda-Saavedra D."/>
            <person name="O'Leary S."/>
            <person name="Ortiz-Castellanos L."/>
            <person name="Poulter R."/>
            <person name="Rodriguez-Romero J."/>
            <person name="Ruiz-Herrera J."/>
            <person name="Shen Y.-Q."/>
            <person name="Zeng Q."/>
            <person name="Galagan J."/>
            <person name="Birren B.W."/>
            <person name="Cuomo C.A."/>
            <person name="Wickes B.L."/>
        </authorList>
    </citation>
    <scope>NUCLEOTIDE SEQUENCE [LARGE SCALE GENOMIC DNA]</scope>
    <source>
        <strain evidence="2">RA 99-880 / ATCC MYA-4621 / FGSC 9543 / NRRL 43880</strain>
    </source>
</reference>